<dbReference type="InterPro" id="IPR011006">
    <property type="entry name" value="CheY-like_superfamily"/>
</dbReference>
<dbReference type="EC" id="2.7.13.3" evidence="2"/>
<comment type="caution">
    <text evidence="13">The sequence shown here is derived from an EMBL/GenBank/DDBJ whole genome shotgun (WGS) entry which is preliminary data.</text>
</comment>
<dbReference type="PROSITE" id="PS50113">
    <property type="entry name" value="PAC"/>
    <property type="match status" value="1"/>
</dbReference>
<dbReference type="Gene3D" id="1.10.287.130">
    <property type="match status" value="1"/>
</dbReference>
<evidence type="ECO:0000256" key="4">
    <source>
        <dbReference type="ARBA" id="ARBA00022553"/>
    </source>
</evidence>
<dbReference type="InterPro" id="IPR004358">
    <property type="entry name" value="Sig_transdc_His_kin-like_C"/>
</dbReference>
<dbReference type="Pfam" id="PF00512">
    <property type="entry name" value="HisKA"/>
    <property type="match status" value="1"/>
</dbReference>
<feature type="domain" description="PAC" evidence="12">
    <location>
        <begin position="124"/>
        <end position="176"/>
    </location>
</feature>
<comment type="catalytic activity">
    <reaction evidence="1">
        <text>ATP + protein L-histidine = ADP + protein N-phospho-L-histidine.</text>
        <dbReference type="EC" id="2.7.13.3"/>
    </reaction>
</comment>
<dbReference type="PROSITE" id="PS50109">
    <property type="entry name" value="HIS_KIN"/>
    <property type="match status" value="1"/>
</dbReference>
<reference evidence="13 14" key="1">
    <citation type="journal article" date="2020" name="Cell Host Microbe">
        <title>Functional and Genomic Variation between Human-Derived Isolates of Lachnospiraceae Reveals Inter- and Intra-Species Diversity.</title>
        <authorList>
            <person name="Sorbara M.T."/>
            <person name="Littmann E.R."/>
            <person name="Fontana E."/>
            <person name="Moody T.U."/>
            <person name="Kohout C.E."/>
            <person name="Gjonbalaj M."/>
            <person name="Eaton V."/>
            <person name="Seok R."/>
            <person name="Leiner I.M."/>
            <person name="Pamer E.G."/>
        </authorList>
    </citation>
    <scope>NUCLEOTIDE SEQUENCE [LARGE SCALE GENOMIC DNA]</scope>
    <source>
        <strain evidence="13 14">MSK.15.26</strain>
    </source>
</reference>
<protein>
    <recommendedName>
        <fullName evidence="3">Stage 0 sporulation protein A homolog</fullName>
        <ecNumber evidence="2">2.7.13.3</ecNumber>
    </recommendedName>
</protein>
<keyword evidence="6" id="KW-0418">Kinase</keyword>
<evidence type="ECO:0000313" key="14">
    <source>
        <dbReference type="Proteomes" id="UP000822142"/>
    </source>
</evidence>
<dbReference type="Gene3D" id="3.40.50.2300">
    <property type="match status" value="1"/>
</dbReference>
<keyword evidence="4 9" id="KW-0597">Phosphoprotein</keyword>
<evidence type="ECO:0000256" key="7">
    <source>
        <dbReference type="ARBA" id="ARBA00023012"/>
    </source>
</evidence>
<dbReference type="SUPFAM" id="SSF47384">
    <property type="entry name" value="Homodimeric domain of signal transducing histidine kinase"/>
    <property type="match status" value="1"/>
</dbReference>
<dbReference type="Pfam" id="PF02518">
    <property type="entry name" value="HATPase_c"/>
    <property type="match status" value="1"/>
</dbReference>
<proteinExistence type="predicted"/>
<dbReference type="InterPro" id="IPR000700">
    <property type="entry name" value="PAS-assoc_C"/>
</dbReference>
<dbReference type="SMART" id="SM00387">
    <property type="entry name" value="HATPase_c"/>
    <property type="match status" value="1"/>
</dbReference>
<dbReference type="Proteomes" id="UP000822142">
    <property type="component" value="Unassembled WGS sequence"/>
</dbReference>
<name>A0ABX2I655_BLAHA</name>
<dbReference type="Pfam" id="PF00072">
    <property type="entry name" value="Response_reg"/>
    <property type="match status" value="1"/>
</dbReference>
<dbReference type="PANTHER" id="PTHR43047:SF78">
    <property type="entry name" value="SENSORY_REGULATORY PROTEIN RPFC"/>
    <property type="match status" value="1"/>
</dbReference>
<dbReference type="InterPro" id="IPR001610">
    <property type="entry name" value="PAC"/>
</dbReference>
<gene>
    <name evidence="13" type="ORF">G5A70_06290</name>
</gene>
<dbReference type="PROSITE" id="PS50110">
    <property type="entry name" value="RESPONSE_REGULATORY"/>
    <property type="match status" value="1"/>
</dbReference>
<comment type="function">
    <text evidence="8">May play the central regulatory role in sporulation. It may be an element of the effector pathway responsible for the activation of sporulation genes in response to nutritional stress. Spo0A may act in concert with spo0H (a sigma factor) to control the expression of some genes that are critical to the sporulation process.</text>
</comment>
<keyword evidence="14" id="KW-1185">Reference proteome</keyword>
<dbReference type="Gene3D" id="3.30.565.10">
    <property type="entry name" value="Histidine kinase-like ATPase, C-terminal domain"/>
    <property type="match status" value="1"/>
</dbReference>
<dbReference type="InterPro" id="IPR003594">
    <property type="entry name" value="HATPase_dom"/>
</dbReference>
<dbReference type="InterPro" id="IPR013655">
    <property type="entry name" value="PAS_fold_3"/>
</dbReference>
<dbReference type="InterPro" id="IPR003661">
    <property type="entry name" value="HisK_dim/P_dom"/>
</dbReference>
<evidence type="ECO:0000313" key="13">
    <source>
        <dbReference type="EMBL" id="NSJ85784.1"/>
    </source>
</evidence>
<keyword evidence="5" id="KW-0808">Transferase</keyword>
<accession>A0ABX2I655</accession>
<dbReference type="EMBL" id="JAAITA010000005">
    <property type="protein sequence ID" value="NSJ85784.1"/>
    <property type="molecule type" value="Genomic_DNA"/>
</dbReference>
<dbReference type="NCBIfam" id="TIGR00229">
    <property type="entry name" value="sensory_box"/>
    <property type="match status" value="1"/>
</dbReference>
<dbReference type="SMART" id="SM00086">
    <property type="entry name" value="PAC"/>
    <property type="match status" value="1"/>
</dbReference>
<feature type="modified residue" description="4-aspartylphosphate" evidence="9">
    <location>
        <position position="781"/>
    </location>
</feature>
<dbReference type="InterPro" id="IPR035965">
    <property type="entry name" value="PAS-like_dom_sf"/>
</dbReference>
<evidence type="ECO:0000256" key="8">
    <source>
        <dbReference type="ARBA" id="ARBA00024867"/>
    </source>
</evidence>
<evidence type="ECO:0000259" key="10">
    <source>
        <dbReference type="PROSITE" id="PS50109"/>
    </source>
</evidence>
<evidence type="ECO:0000256" key="6">
    <source>
        <dbReference type="ARBA" id="ARBA00022777"/>
    </source>
</evidence>
<evidence type="ECO:0000256" key="5">
    <source>
        <dbReference type="ARBA" id="ARBA00022679"/>
    </source>
</evidence>
<dbReference type="CDD" id="cd00082">
    <property type="entry name" value="HisKA"/>
    <property type="match status" value="1"/>
</dbReference>
<dbReference type="InterPro" id="IPR000014">
    <property type="entry name" value="PAS"/>
</dbReference>
<dbReference type="InterPro" id="IPR036890">
    <property type="entry name" value="HATPase_C_sf"/>
</dbReference>
<organism evidence="13 14">
    <name type="scientific">Blautia hansenii</name>
    <name type="common">Ruminococcus hansenii</name>
    <dbReference type="NCBI Taxonomy" id="1322"/>
    <lineage>
        <taxon>Bacteria</taxon>
        <taxon>Bacillati</taxon>
        <taxon>Bacillota</taxon>
        <taxon>Clostridia</taxon>
        <taxon>Lachnospirales</taxon>
        <taxon>Lachnospiraceae</taxon>
        <taxon>Blautia</taxon>
    </lineage>
</organism>
<evidence type="ECO:0000256" key="1">
    <source>
        <dbReference type="ARBA" id="ARBA00000085"/>
    </source>
</evidence>
<sequence>MELKEIIRCLQNMRETSVIAPIPFRGEGDCQQLIEEINTLIMEEERKAKMVHQLISSGMWTMHFNHQGEITKVVWSQEFRFMLGYENRMDFPDRLDSWTELLHPEDRESTLEAYWHAVKCGGKYDVIYRLKTRYQGYRWFHAIGETLRWEKGNPRLFTGVFIDITREKEQKENIQARLEMQEQLNEMSHELEMNNEILNALCEDYNSIYIVNLDTGKYDIYRMTDTLPKTVSEISFTNQIYDVAISQYIERWVSENDAGFVRYMTERKRLKRLVRETGRVSFRYCIKERADRQRHFEFCFCDISKTLDETVVVMGARNIDALMDEKEDSRRETLEQVQETLAGSQTGLWSLRWEEGKAPVMHGDRTLHKLMGIPEEELSFNCFRDWVSGIDEKYRGEVMEVLKRSIANGFQEIVYPCSYGKKEQMYFRLGVSSKKNFPGSGYRLSGYWQDVTDTVKDKQDREELLKEALQEAQQANKVKTEFLSHMSHDIRTPINGILGLLTIAENEEEDISRQKECRRKIRQSAEHLLSLVNDVLDLSRLESGKQTRVEETFDIHEVLDHCMSILLPQAQLQQIKIQDRREEIGYARLRGCPLQLRQILINIIGNAIKYNKECGSVQILTKETQGCENTVWLEFEIKDTGIGMKEEFQKHIFEAFTQETQGARTSYAGTGLGMAITKKLVDQMGGTIRLSSQIGEGSCFFVRLPFEINRQENKESVEEGQSFDVAGMHVLLAEDNELNREIAQYVLEEGKVEVTCAANGAEALEIFEKSEPGEMDCIIMDVMMPVMDGLQAAKEIRKLSREDAKTIPMIALSANAFEEDRKKTREAGMNQHVSKPLDANQLFAILTQYKKQK</sequence>
<dbReference type="InterPro" id="IPR001789">
    <property type="entry name" value="Sig_transdc_resp-reg_receiver"/>
</dbReference>
<dbReference type="InterPro" id="IPR005467">
    <property type="entry name" value="His_kinase_dom"/>
</dbReference>
<dbReference type="SMART" id="SM00448">
    <property type="entry name" value="REC"/>
    <property type="match status" value="1"/>
</dbReference>
<feature type="domain" description="Histidine kinase" evidence="10">
    <location>
        <begin position="485"/>
        <end position="708"/>
    </location>
</feature>
<evidence type="ECO:0000259" key="11">
    <source>
        <dbReference type="PROSITE" id="PS50110"/>
    </source>
</evidence>
<keyword evidence="7" id="KW-0902">Two-component regulatory system</keyword>
<dbReference type="SUPFAM" id="SSF52172">
    <property type="entry name" value="CheY-like"/>
    <property type="match status" value="1"/>
</dbReference>
<evidence type="ECO:0000259" key="12">
    <source>
        <dbReference type="PROSITE" id="PS50113"/>
    </source>
</evidence>
<dbReference type="Pfam" id="PF08447">
    <property type="entry name" value="PAS_3"/>
    <property type="match status" value="1"/>
</dbReference>
<dbReference type="CDD" id="cd17546">
    <property type="entry name" value="REC_hyHK_CKI1_RcsC-like"/>
    <property type="match status" value="1"/>
</dbReference>
<evidence type="ECO:0000256" key="9">
    <source>
        <dbReference type="PROSITE-ProRule" id="PRU00169"/>
    </source>
</evidence>
<dbReference type="CDD" id="cd16922">
    <property type="entry name" value="HATPase_EvgS-ArcB-TorS-like"/>
    <property type="match status" value="1"/>
</dbReference>
<dbReference type="PRINTS" id="PR00344">
    <property type="entry name" value="BCTRLSENSOR"/>
</dbReference>
<evidence type="ECO:0000256" key="3">
    <source>
        <dbReference type="ARBA" id="ARBA00018672"/>
    </source>
</evidence>
<dbReference type="PANTHER" id="PTHR43047">
    <property type="entry name" value="TWO-COMPONENT HISTIDINE PROTEIN KINASE"/>
    <property type="match status" value="1"/>
</dbReference>
<dbReference type="SUPFAM" id="SSF55785">
    <property type="entry name" value="PYP-like sensor domain (PAS domain)"/>
    <property type="match status" value="1"/>
</dbReference>
<dbReference type="Gene3D" id="3.30.450.20">
    <property type="entry name" value="PAS domain"/>
    <property type="match status" value="1"/>
</dbReference>
<dbReference type="InterPro" id="IPR036097">
    <property type="entry name" value="HisK_dim/P_sf"/>
</dbReference>
<dbReference type="RefSeq" id="WP_173748827.1">
    <property type="nucleotide sequence ID" value="NZ_JAAITA010000005.1"/>
</dbReference>
<dbReference type="SMART" id="SM00388">
    <property type="entry name" value="HisKA"/>
    <property type="match status" value="1"/>
</dbReference>
<dbReference type="SUPFAM" id="SSF55874">
    <property type="entry name" value="ATPase domain of HSP90 chaperone/DNA topoisomerase II/histidine kinase"/>
    <property type="match status" value="1"/>
</dbReference>
<evidence type="ECO:0000256" key="2">
    <source>
        <dbReference type="ARBA" id="ARBA00012438"/>
    </source>
</evidence>
<feature type="domain" description="Response regulatory" evidence="11">
    <location>
        <begin position="729"/>
        <end position="850"/>
    </location>
</feature>
<dbReference type="CDD" id="cd00130">
    <property type="entry name" value="PAS"/>
    <property type="match status" value="1"/>
</dbReference>